<name>A0A9N9V3G5_9HYPO</name>
<organism evidence="1 2">
    <name type="scientific">Clonostachys rhizophaga</name>
    <dbReference type="NCBI Taxonomy" id="160324"/>
    <lineage>
        <taxon>Eukaryota</taxon>
        <taxon>Fungi</taxon>
        <taxon>Dikarya</taxon>
        <taxon>Ascomycota</taxon>
        <taxon>Pezizomycotina</taxon>
        <taxon>Sordariomycetes</taxon>
        <taxon>Hypocreomycetidae</taxon>
        <taxon>Hypocreales</taxon>
        <taxon>Bionectriaceae</taxon>
        <taxon>Clonostachys</taxon>
    </lineage>
</organism>
<evidence type="ECO:0000313" key="1">
    <source>
        <dbReference type="EMBL" id="CAH0014952.1"/>
    </source>
</evidence>
<sequence>MDDHSRWKETEEIYSILLTRGEDIEWRTSLESLHFQNLYLEKGFSLPLQEINAIRQLTIVRVLNSLVKNGENFLSFYSFTERTNRDSMGMAHASQHIAATPGGHDSTATQIHESFYVPYGEYGEASR</sequence>
<proteinExistence type="predicted"/>
<dbReference type="Proteomes" id="UP000696573">
    <property type="component" value="Unassembled WGS sequence"/>
</dbReference>
<dbReference type="OrthoDB" id="5148889at2759"/>
<accession>A0A9N9V3G5</accession>
<protein>
    <submittedName>
        <fullName evidence="1">Uncharacterized protein</fullName>
    </submittedName>
</protein>
<reference evidence="1" key="1">
    <citation type="submission" date="2021-10" db="EMBL/GenBank/DDBJ databases">
        <authorList>
            <person name="Piombo E."/>
        </authorList>
    </citation>
    <scope>NUCLEOTIDE SEQUENCE</scope>
</reference>
<comment type="caution">
    <text evidence="1">The sequence shown here is derived from an EMBL/GenBank/DDBJ whole genome shotgun (WGS) entry which is preliminary data.</text>
</comment>
<dbReference type="EMBL" id="CABFNQ020000443">
    <property type="protein sequence ID" value="CAH0014952.1"/>
    <property type="molecule type" value="Genomic_DNA"/>
</dbReference>
<keyword evidence="2" id="KW-1185">Reference proteome</keyword>
<gene>
    <name evidence="1" type="ORF">CRHIZ90672A_00018371</name>
</gene>
<dbReference type="AlphaFoldDB" id="A0A9N9V3G5"/>
<evidence type="ECO:0000313" key="2">
    <source>
        <dbReference type="Proteomes" id="UP000696573"/>
    </source>
</evidence>